<evidence type="ECO:0000313" key="3">
    <source>
        <dbReference type="Proteomes" id="UP001211907"/>
    </source>
</evidence>
<feature type="region of interest" description="Disordered" evidence="1">
    <location>
        <begin position="46"/>
        <end position="69"/>
    </location>
</feature>
<dbReference type="EMBL" id="JADGJH010005052">
    <property type="protein sequence ID" value="KAJ3082388.1"/>
    <property type="molecule type" value="Genomic_DNA"/>
</dbReference>
<organism evidence="2 3">
    <name type="scientific">Physocladia obscura</name>
    <dbReference type="NCBI Taxonomy" id="109957"/>
    <lineage>
        <taxon>Eukaryota</taxon>
        <taxon>Fungi</taxon>
        <taxon>Fungi incertae sedis</taxon>
        <taxon>Chytridiomycota</taxon>
        <taxon>Chytridiomycota incertae sedis</taxon>
        <taxon>Chytridiomycetes</taxon>
        <taxon>Chytridiales</taxon>
        <taxon>Chytriomycetaceae</taxon>
        <taxon>Physocladia</taxon>
    </lineage>
</organism>
<gene>
    <name evidence="2" type="ORF">HK100_009688</name>
</gene>
<evidence type="ECO:0000313" key="2">
    <source>
        <dbReference type="EMBL" id="KAJ3082388.1"/>
    </source>
</evidence>
<name>A0AAD5X9M3_9FUNG</name>
<dbReference type="Proteomes" id="UP001211907">
    <property type="component" value="Unassembled WGS sequence"/>
</dbReference>
<evidence type="ECO:0000256" key="1">
    <source>
        <dbReference type="SAM" id="MobiDB-lite"/>
    </source>
</evidence>
<dbReference type="AlphaFoldDB" id="A0AAD5X9M3"/>
<reference evidence="2" key="1">
    <citation type="submission" date="2020-05" db="EMBL/GenBank/DDBJ databases">
        <title>Phylogenomic resolution of chytrid fungi.</title>
        <authorList>
            <person name="Stajich J.E."/>
            <person name="Amses K."/>
            <person name="Simmons R."/>
            <person name="Seto K."/>
            <person name="Myers J."/>
            <person name="Bonds A."/>
            <person name="Quandt C.A."/>
            <person name="Barry K."/>
            <person name="Liu P."/>
            <person name="Grigoriev I."/>
            <person name="Longcore J.E."/>
            <person name="James T.Y."/>
        </authorList>
    </citation>
    <scope>NUCLEOTIDE SEQUENCE</scope>
    <source>
        <strain evidence="2">JEL0513</strain>
    </source>
</reference>
<sequence length="117" mass="12855">MDMCPKVSTECNNNANDGDDDEKHCGGSLYYTDLCTWRLRAKHHVANNGGDSLHEPDGPEAVAGASSSSTLNNFEDWDPLAGTFTMDLYLRLPLIFNTSLLNTETFCDPQSTGLWGH</sequence>
<keyword evidence="3" id="KW-1185">Reference proteome</keyword>
<comment type="caution">
    <text evidence="2">The sequence shown here is derived from an EMBL/GenBank/DDBJ whole genome shotgun (WGS) entry which is preliminary data.</text>
</comment>
<proteinExistence type="predicted"/>
<accession>A0AAD5X9M3</accession>
<protein>
    <submittedName>
        <fullName evidence="2">Uncharacterized protein</fullName>
    </submittedName>
</protein>